<dbReference type="SUPFAM" id="SSF53300">
    <property type="entry name" value="vWA-like"/>
    <property type="match status" value="1"/>
</dbReference>
<geneLocation type="plasmid" evidence="3">
    <name>pNITHX1</name>
</geneLocation>
<keyword evidence="2" id="KW-0614">Plasmid</keyword>
<proteinExistence type="predicted"/>
<dbReference type="InterPro" id="IPR036465">
    <property type="entry name" value="vWFA_dom_sf"/>
</dbReference>
<dbReference type="CDD" id="cd01454">
    <property type="entry name" value="vWA_norD_type"/>
    <property type="match status" value="1"/>
</dbReference>
<dbReference type="EMBL" id="CP000320">
    <property type="protein sequence ID" value="ABE64939.1"/>
    <property type="molecule type" value="Genomic_DNA"/>
</dbReference>
<dbReference type="Gene3D" id="3.40.50.410">
    <property type="entry name" value="von Willebrand factor, type A domain"/>
    <property type="match status" value="1"/>
</dbReference>
<dbReference type="PANTHER" id="PTHR41248:SF1">
    <property type="entry name" value="NORD PROTEIN"/>
    <property type="match status" value="1"/>
</dbReference>
<dbReference type="InterPro" id="IPR002035">
    <property type="entry name" value="VWF_A"/>
</dbReference>
<keyword evidence="3" id="KW-1185">Reference proteome</keyword>
<accession>Q1QFQ8</accession>
<evidence type="ECO:0000313" key="2">
    <source>
        <dbReference type="EMBL" id="ABE64939.1"/>
    </source>
</evidence>
<sequence>MRSAKAASPGSPNLHIMAIHLDEFQELLDELPGGAQELLRASWNEAARALSSRGLDNYLKGAVALHQLGRGEELVVSFIQSMPEVGRAIGEDVLPDLVNFLLGMASKTSGQVLALIASTAPLVAYRVGDADLFRRYLKVLEIVAAQVPRGLRPMLENLDRLLNQLTLGGLRRWVQWGAQAYKTDFEGQAVYFGLQSADAQAVLQQERKGTLFVDIQRRLNIYMRAIWGRDFFLRPTAGDYESRDGLRPYIEHYVIHIADAYDDYKPQGDATAPEQVVSALEIYRAAANHCAAHLVFTQTPLSMQQLLPVQMAVIELFEDARVEELAIRRFPGMRQAWLALHPVFDYSAQPQTVGELLDRLARALLDLDSTDPHPFVRQGVAAFRTQSDLDSNQVSWNLGVDLSHRLFELDLPTYHKLTDALSAIYRDDNRAVWHLEEYDEAQVLAATWETRQQVRKKVNVMEMVNEVDNEFAGDDAQEVWELPTEFYLDQEDVTINSLEGRPPVSEPFHYPEWDYQIQLERPNWVTLLEYHPLMGELEVIEGIILEHKPVISRLKFLIESMVPQGMQRIRHMEDGDEIDINAAVRAMIDIRIGQQHDPRIMIRYKRALRDLAVLVLLDTSESSNDKVRGHDYTVMDLTRAATVLLAGALDRIGDPFAIHGFCSDGRHDVHYQRFKDFDQPYDDSVKTRLAGMKGRLSTRMGAALRHAAHYLAEQPKSKRVVFVVTDGEPADNDVTDPQYLRHDAKAAVEELGRQGITVYALSLDPHADQYVSRIFGMKNFTVIDQAERLPEKLPMLYMSLTR</sequence>
<organism evidence="2 3">
    <name type="scientific">Nitrobacter hamburgensis (strain DSM 10229 / NCIMB 13809 / X14)</name>
    <dbReference type="NCBI Taxonomy" id="323097"/>
    <lineage>
        <taxon>Bacteria</taxon>
        <taxon>Pseudomonadati</taxon>
        <taxon>Pseudomonadota</taxon>
        <taxon>Alphaproteobacteria</taxon>
        <taxon>Hyphomicrobiales</taxon>
        <taxon>Nitrobacteraceae</taxon>
        <taxon>Nitrobacter</taxon>
    </lineage>
</organism>
<dbReference type="HOGENOM" id="CLU_020675_0_0_5"/>
<gene>
    <name evidence="2" type="ordered locus">Nham_4345</name>
</gene>
<dbReference type="AlphaFoldDB" id="Q1QFQ8"/>
<dbReference type="InterPro" id="IPR051928">
    <property type="entry name" value="NorD/CobT"/>
</dbReference>
<dbReference type="Pfam" id="PF00092">
    <property type="entry name" value="VWA"/>
    <property type="match status" value="1"/>
</dbReference>
<protein>
    <submittedName>
        <fullName evidence="2">von Willebrand factor, type A</fullName>
    </submittedName>
</protein>
<dbReference type="KEGG" id="nha:Nham_4345"/>
<dbReference type="PROSITE" id="PS50234">
    <property type="entry name" value="VWFA"/>
    <property type="match status" value="1"/>
</dbReference>
<dbReference type="PANTHER" id="PTHR41248">
    <property type="entry name" value="NORD PROTEIN"/>
    <property type="match status" value="1"/>
</dbReference>
<feature type="domain" description="VWFA" evidence="1">
    <location>
        <begin position="612"/>
        <end position="800"/>
    </location>
</feature>
<name>Q1QFQ8_NITHX</name>
<dbReference type="Proteomes" id="UP000001953">
    <property type="component" value="Plasmid 1"/>
</dbReference>
<reference evidence="3" key="1">
    <citation type="submission" date="2006-03" db="EMBL/GenBank/DDBJ databases">
        <title>Complete sequence of plasmid 1 of Nitrobacter hamburgensis X14.</title>
        <authorList>
            <consortium name="US DOE Joint Genome Institute"/>
            <person name="Copeland A."/>
            <person name="Lucas S."/>
            <person name="Lapidus A."/>
            <person name="Barry K."/>
            <person name="Detter J.C."/>
            <person name="Glavina del Rio T."/>
            <person name="Hammon N."/>
            <person name="Israni S."/>
            <person name="Dalin E."/>
            <person name="Tice H."/>
            <person name="Pitluck S."/>
            <person name="Chain P."/>
            <person name="Malfatti S."/>
            <person name="Shin M."/>
            <person name="Vergez L."/>
            <person name="Schmutz J."/>
            <person name="Larimer F."/>
            <person name="Land M."/>
            <person name="Hauser L."/>
            <person name="Kyrpides N."/>
            <person name="Ivanova N."/>
            <person name="Ward B."/>
            <person name="Arp D."/>
            <person name="Klotz M."/>
            <person name="Stein L."/>
            <person name="O'Mullan G."/>
            <person name="Starkenburg S."/>
            <person name="Sayavedra L."/>
            <person name="Poret-Peterson A.T."/>
            <person name="Gentry M.E."/>
            <person name="Bruce D."/>
            <person name="Richardson P."/>
        </authorList>
    </citation>
    <scope>NUCLEOTIDE SEQUENCE [LARGE SCALE GENOMIC DNA]</scope>
    <source>
        <strain evidence="3">DSM 10229 / NCIMB 13809 / X14</strain>
        <plasmid evidence="3">Plasmid pNITHX1</plasmid>
    </source>
</reference>
<dbReference type="SMART" id="SM00327">
    <property type="entry name" value="VWA"/>
    <property type="match status" value="1"/>
</dbReference>
<evidence type="ECO:0000313" key="3">
    <source>
        <dbReference type="Proteomes" id="UP000001953"/>
    </source>
</evidence>
<evidence type="ECO:0000259" key="1">
    <source>
        <dbReference type="PROSITE" id="PS50234"/>
    </source>
</evidence>